<feature type="DNA-binding region" description="H-T-H motif" evidence="2">
    <location>
        <begin position="24"/>
        <end position="43"/>
    </location>
</feature>
<evidence type="ECO:0000313" key="5">
    <source>
        <dbReference type="Proteomes" id="UP000218627"/>
    </source>
</evidence>
<dbReference type="InterPro" id="IPR001647">
    <property type="entry name" value="HTH_TetR"/>
</dbReference>
<dbReference type="EMBL" id="OBEN01000002">
    <property type="protein sequence ID" value="SNZ12980.1"/>
    <property type="molecule type" value="Genomic_DNA"/>
</dbReference>
<evidence type="ECO:0000256" key="2">
    <source>
        <dbReference type="PROSITE-ProRule" id="PRU00335"/>
    </source>
</evidence>
<dbReference type="InterPro" id="IPR009057">
    <property type="entry name" value="Homeodomain-like_sf"/>
</dbReference>
<dbReference type="SUPFAM" id="SSF46689">
    <property type="entry name" value="Homeodomain-like"/>
    <property type="match status" value="1"/>
</dbReference>
<dbReference type="AlphaFoldDB" id="A0A285NU38"/>
<dbReference type="InterPro" id="IPR049446">
    <property type="entry name" value="TetR_AcrR1-like_C"/>
</dbReference>
<sequence length="190" mass="22294">MDTREKLISSAKKLFSQKGYYETKVSDIVADAGLSQGTFYLYFRSKEDIFKELVRIMSEKVLNLLEEYARKDDDVEKIIKDATLEFFRIMYEEKPIAYIFLFQLVATNEEFREMYFEKNKKVRKLLRVIAEKGIRSGKFAYKNAENIVNILMGYVRIVYLDYLLKGNMPLEEILSMVEEGIDVILKGVKA</sequence>
<name>A0A285NU38_9AQUI</name>
<dbReference type="PRINTS" id="PR00455">
    <property type="entry name" value="HTHTETR"/>
</dbReference>
<dbReference type="PANTHER" id="PTHR43479:SF11">
    <property type="entry name" value="ACREF_ENVCD OPERON REPRESSOR-RELATED"/>
    <property type="match status" value="1"/>
</dbReference>
<dbReference type="Gene3D" id="1.10.357.10">
    <property type="entry name" value="Tetracycline Repressor, domain 2"/>
    <property type="match status" value="1"/>
</dbReference>
<dbReference type="SUPFAM" id="SSF48498">
    <property type="entry name" value="Tetracyclin repressor-like, C-terminal domain"/>
    <property type="match status" value="1"/>
</dbReference>
<proteinExistence type="predicted"/>
<dbReference type="PROSITE" id="PS50977">
    <property type="entry name" value="HTH_TETR_2"/>
    <property type="match status" value="1"/>
</dbReference>
<accession>A0A285NU38</accession>
<dbReference type="OrthoDB" id="13453at2"/>
<reference evidence="5" key="1">
    <citation type="submission" date="2017-09" db="EMBL/GenBank/DDBJ databases">
        <authorList>
            <person name="Varghese N."/>
            <person name="Submissions S."/>
        </authorList>
    </citation>
    <scope>NUCLEOTIDE SEQUENCE [LARGE SCALE GENOMIC DNA]</scope>
    <source>
        <strain evidence="5">DSM 2913</strain>
    </source>
</reference>
<keyword evidence="5" id="KW-1185">Reference proteome</keyword>
<organism evidence="4 5">
    <name type="scientific">Hydrogenobacter hydrogenophilus</name>
    <dbReference type="NCBI Taxonomy" id="35835"/>
    <lineage>
        <taxon>Bacteria</taxon>
        <taxon>Pseudomonadati</taxon>
        <taxon>Aquificota</taxon>
        <taxon>Aquificia</taxon>
        <taxon>Aquificales</taxon>
        <taxon>Aquificaceae</taxon>
        <taxon>Hydrogenobacter</taxon>
    </lineage>
</organism>
<dbReference type="PANTHER" id="PTHR43479">
    <property type="entry name" value="ACREF/ENVCD OPERON REPRESSOR-RELATED"/>
    <property type="match status" value="1"/>
</dbReference>
<dbReference type="Pfam" id="PF21542">
    <property type="entry name" value="TetR_C_42"/>
    <property type="match status" value="1"/>
</dbReference>
<dbReference type="Gene3D" id="1.10.10.60">
    <property type="entry name" value="Homeodomain-like"/>
    <property type="match status" value="1"/>
</dbReference>
<dbReference type="Proteomes" id="UP000218627">
    <property type="component" value="Unassembled WGS sequence"/>
</dbReference>
<gene>
    <name evidence="4" type="ORF">SAMN06265353_0575</name>
</gene>
<evidence type="ECO:0000313" key="4">
    <source>
        <dbReference type="EMBL" id="SNZ12980.1"/>
    </source>
</evidence>
<protein>
    <submittedName>
        <fullName evidence="4">Transcriptional regulator, TetR family</fullName>
    </submittedName>
</protein>
<evidence type="ECO:0000259" key="3">
    <source>
        <dbReference type="PROSITE" id="PS50977"/>
    </source>
</evidence>
<dbReference type="GO" id="GO:0003677">
    <property type="term" value="F:DNA binding"/>
    <property type="evidence" value="ECO:0007669"/>
    <property type="project" value="UniProtKB-UniRule"/>
</dbReference>
<keyword evidence="1 2" id="KW-0238">DNA-binding</keyword>
<dbReference type="Pfam" id="PF00440">
    <property type="entry name" value="TetR_N"/>
    <property type="match status" value="1"/>
</dbReference>
<dbReference type="InterPro" id="IPR050624">
    <property type="entry name" value="HTH-type_Tx_Regulator"/>
</dbReference>
<feature type="domain" description="HTH tetR-type" evidence="3">
    <location>
        <begin position="1"/>
        <end position="61"/>
    </location>
</feature>
<evidence type="ECO:0000256" key="1">
    <source>
        <dbReference type="ARBA" id="ARBA00023125"/>
    </source>
</evidence>
<dbReference type="InterPro" id="IPR036271">
    <property type="entry name" value="Tet_transcr_reg_TetR-rel_C_sf"/>
</dbReference>